<name>A0A0W4ZUQ5_PNEJ7</name>
<organism evidence="3 4">
    <name type="scientific">Pneumocystis jirovecii (strain RU7)</name>
    <name type="common">Human pneumocystis pneumonia agent</name>
    <dbReference type="NCBI Taxonomy" id="1408657"/>
    <lineage>
        <taxon>Eukaryota</taxon>
        <taxon>Fungi</taxon>
        <taxon>Dikarya</taxon>
        <taxon>Ascomycota</taxon>
        <taxon>Taphrinomycotina</taxon>
        <taxon>Pneumocystomycetes</taxon>
        <taxon>Pneumocystaceae</taxon>
        <taxon>Pneumocystis</taxon>
    </lineage>
</organism>
<dbReference type="Pfam" id="PF12090">
    <property type="entry name" value="Spt20_SEP"/>
    <property type="match status" value="1"/>
</dbReference>
<protein>
    <recommendedName>
        <fullName evidence="2">Spt20-like SEP domain-containing protein</fullName>
    </recommendedName>
</protein>
<evidence type="ECO:0000256" key="1">
    <source>
        <dbReference type="SAM" id="MobiDB-lite"/>
    </source>
</evidence>
<dbReference type="PANTHER" id="PTHR13526:SF8">
    <property type="entry name" value="TRANSCRIPTION FACTOR SPT20 HOMOLOG"/>
    <property type="match status" value="1"/>
</dbReference>
<proteinExistence type="predicted"/>
<dbReference type="InterPro" id="IPR021950">
    <property type="entry name" value="Spt20"/>
</dbReference>
<dbReference type="GO" id="GO:0006357">
    <property type="term" value="P:regulation of transcription by RNA polymerase II"/>
    <property type="evidence" value="ECO:0007669"/>
    <property type="project" value="TreeGrafter"/>
</dbReference>
<reference evidence="4" key="1">
    <citation type="journal article" date="2016" name="Nat. Commun.">
        <title>Genome analysis of three Pneumocystis species reveals adaptation mechanisms to life exclusively in mammalian hosts.</title>
        <authorList>
            <person name="Ma L."/>
            <person name="Chen Z."/>
            <person name="Huang D.W."/>
            <person name="Kutty G."/>
            <person name="Ishihara M."/>
            <person name="Wang H."/>
            <person name="Abouelleil A."/>
            <person name="Bishop L."/>
            <person name="Davey E."/>
            <person name="Deng R."/>
            <person name="Deng X."/>
            <person name="Fan L."/>
            <person name="Fantoni G."/>
            <person name="Fitzgerald M."/>
            <person name="Gogineni E."/>
            <person name="Goldberg J.M."/>
            <person name="Handley G."/>
            <person name="Hu X."/>
            <person name="Huber C."/>
            <person name="Jiao X."/>
            <person name="Jones K."/>
            <person name="Levin J.Z."/>
            <person name="Liu Y."/>
            <person name="Macdonald P."/>
            <person name="Melnikov A."/>
            <person name="Raley C."/>
            <person name="Sassi M."/>
            <person name="Sherman B.T."/>
            <person name="Song X."/>
            <person name="Sykes S."/>
            <person name="Tran B."/>
            <person name="Walsh L."/>
            <person name="Xia Y."/>
            <person name="Yang J."/>
            <person name="Young S."/>
            <person name="Zeng Q."/>
            <person name="Zheng X."/>
            <person name="Stephens R."/>
            <person name="Nusbaum C."/>
            <person name="Birren B.W."/>
            <person name="Azadi P."/>
            <person name="Lempicki R.A."/>
            <person name="Cuomo C.A."/>
            <person name="Kovacs J.A."/>
        </authorList>
    </citation>
    <scope>NUCLEOTIDE SEQUENCE [LARGE SCALE GENOMIC DNA]</scope>
    <source>
        <strain evidence="4">RU7</strain>
    </source>
</reference>
<dbReference type="GeneID" id="28939265"/>
<gene>
    <name evidence="3" type="ORF">T551_00746</name>
</gene>
<comment type="caution">
    <text evidence="3">The sequence shown here is derived from an EMBL/GenBank/DDBJ whole genome shotgun (WGS) entry which is preliminary data.</text>
</comment>
<evidence type="ECO:0000313" key="4">
    <source>
        <dbReference type="Proteomes" id="UP000053447"/>
    </source>
</evidence>
<feature type="domain" description="Spt20-like SEP" evidence="2">
    <location>
        <begin position="44"/>
        <end position="216"/>
    </location>
</feature>
<feature type="region of interest" description="Disordered" evidence="1">
    <location>
        <begin position="1"/>
        <end position="23"/>
    </location>
</feature>
<dbReference type="PANTHER" id="PTHR13526">
    <property type="entry name" value="TRANSCRIPTION FACTOR SPT20 HOMOLOG"/>
    <property type="match status" value="1"/>
</dbReference>
<dbReference type="InterPro" id="IPR046468">
    <property type="entry name" value="Spt20-like_SEP"/>
</dbReference>
<dbReference type="Proteomes" id="UP000053447">
    <property type="component" value="Unassembled WGS sequence"/>
</dbReference>
<dbReference type="AlphaFoldDB" id="A0A0W4ZUQ5"/>
<evidence type="ECO:0000259" key="2">
    <source>
        <dbReference type="Pfam" id="PF12090"/>
    </source>
</evidence>
<evidence type="ECO:0000313" key="3">
    <source>
        <dbReference type="EMBL" id="KTW32064.1"/>
    </source>
</evidence>
<accession>A0A0W4ZUQ5</accession>
<dbReference type="GO" id="GO:0003712">
    <property type="term" value="F:transcription coregulator activity"/>
    <property type="evidence" value="ECO:0007669"/>
    <property type="project" value="InterPro"/>
</dbReference>
<dbReference type="OrthoDB" id="1932706at2759"/>
<sequence length="413" mass="47712">MAGKVNEKTGFKTDQTETKKDGQEKFIQKGLVRTSDELLERYKNEAPSLILHMYPTYFRFDQQEGVFLYNSPMKIILEYIRMETIPPDCMEIFKNAKTRFYEGCLIVQIRDHRQSMADVSHSSGKKTMRLINEHIIPSKSPSKGFPTVNTTEKVYRTVLKPSSETLWEEICIFSESVGGKFSNDMAIKFESQILIATTPILYLLPAANPMVMSRIFSELYEPMVPIVKKRKQSPDKTNEAKKAEEQLMLIMDERQGKNFQPSFSRLAFVEKLRHKRSRTNFNSPQAYQRQHSQNTSFNIPKNDLSLQKMQQRNSALLSSNNAPIMSPMLKNQPGNIYTKEQQEAIRAQKAMLQVRTMQLKQTGMPIHQINEIIRQQAAQMNLNIQEMPSHTEGRMLVLQGLKKHLQNIKSKSL</sequence>
<dbReference type="RefSeq" id="XP_018230756.1">
    <property type="nucleotide sequence ID" value="XM_018373010.1"/>
</dbReference>
<keyword evidence="4" id="KW-1185">Reference proteome</keyword>
<dbReference type="GO" id="GO:0000124">
    <property type="term" value="C:SAGA complex"/>
    <property type="evidence" value="ECO:0007669"/>
    <property type="project" value="InterPro"/>
</dbReference>
<dbReference type="VEuPathDB" id="FungiDB:T551_00746"/>
<dbReference type="STRING" id="1408657.A0A0W4ZUQ5"/>
<dbReference type="EMBL" id="LFWA01000003">
    <property type="protein sequence ID" value="KTW32064.1"/>
    <property type="molecule type" value="Genomic_DNA"/>
</dbReference>